<accession>A0AAE0FC16</accession>
<keyword evidence="3" id="KW-1185">Reference proteome</keyword>
<evidence type="ECO:0000313" key="2">
    <source>
        <dbReference type="EMBL" id="KAK3256913.1"/>
    </source>
</evidence>
<reference evidence="2 3" key="1">
    <citation type="journal article" date="2015" name="Genome Biol. Evol.">
        <title>Comparative Genomics of a Bacterivorous Green Alga Reveals Evolutionary Causalities and Consequences of Phago-Mixotrophic Mode of Nutrition.</title>
        <authorList>
            <person name="Burns J.A."/>
            <person name="Paasch A."/>
            <person name="Narechania A."/>
            <person name="Kim E."/>
        </authorList>
    </citation>
    <scope>NUCLEOTIDE SEQUENCE [LARGE SCALE GENOMIC DNA]</scope>
    <source>
        <strain evidence="2 3">PLY_AMNH</strain>
    </source>
</reference>
<evidence type="ECO:0000313" key="3">
    <source>
        <dbReference type="Proteomes" id="UP001190700"/>
    </source>
</evidence>
<protein>
    <submittedName>
        <fullName evidence="2">Uncharacterized protein</fullName>
    </submittedName>
</protein>
<comment type="caution">
    <text evidence="2">The sequence shown here is derived from an EMBL/GenBank/DDBJ whole genome shotgun (WGS) entry which is preliminary data.</text>
</comment>
<organism evidence="2 3">
    <name type="scientific">Cymbomonas tetramitiformis</name>
    <dbReference type="NCBI Taxonomy" id="36881"/>
    <lineage>
        <taxon>Eukaryota</taxon>
        <taxon>Viridiplantae</taxon>
        <taxon>Chlorophyta</taxon>
        <taxon>Pyramimonadophyceae</taxon>
        <taxon>Pyramimonadales</taxon>
        <taxon>Pyramimonadaceae</taxon>
        <taxon>Cymbomonas</taxon>
    </lineage>
</organism>
<gene>
    <name evidence="2" type="ORF">CYMTET_33979</name>
</gene>
<feature type="compositionally biased region" description="Polar residues" evidence="1">
    <location>
        <begin position="204"/>
        <end position="216"/>
    </location>
</feature>
<evidence type="ECO:0000256" key="1">
    <source>
        <dbReference type="SAM" id="MobiDB-lite"/>
    </source>
</evidence>
<proteinExistence type="predicted"/>
<dbReference type="EMBL" id="LGRX02021227">
    <property type="protein sequence ID" value="KAK3256913.1"/>
    <property type="molecule type" value="Genomic_DNA"/>
</dbReference>
<name>A0AAE0FC16_9CHLO</name>
<sequence length="246" mass="26593">MCGDWVAYENDVECARGIAQPFQQRMLLSWMAHSIATQARELNSIKSAISRPNRLHRKARVTNEMKKMVARVASTQWRIGERQHEQVALLHLLQKKMKHDAQCSERSAPALRPTLARSNPPKFEAGAVEADAPGKATGQAGAVGADAPGTASGRAAAMEADALCAATGQAGAMEASLLNDYDSTVAGDETDASDASNSDMIYMESSDNTYSTPSSFDNERAQRSDEEEGEATFAFVKTPDRLLKQV</sequence>
<dbReference type="Proteomes" id="UP001190700">
    <property type="component" value="Unassembled WGS sequence"/>
</dbReference>
<feature type="region of interest" description="Disordered" evidence="1">
    <location>
        <begin position="204"/>
        <end position="231"/>
    </location>
</feature>
<dbReference type="AlphaFoldDB" id="A0AAE0FC16"/>